<keyword evidence="2" id="KW-1185">Reference proteome</keyword>
<evidence type="ECO:0000313" key="2">
    <source>
        <dbReference type="Proteomes" id="UP000790347"/>
    </source>
</evidence>
<comment type="caution">
    <text evidence="1">The sequence shown here is derived from an EMBL/GenBank/DDBJ whole genome shotgun (WGS) entry which is preliminary data.</text>
</comment>
<protein>
    <submittedName>
        <fullName evidence="1">Septin 4, variant 6</fullName>
    </submittedName>
</protein>
<dbReference type="AlphaFoldDB" id="A0A922HXJ8"/>
<sequence length="81" mass="9032">MAPIQPQSIPLSFPDTILGITTTASAAASTTGDYTSGAYTASTRRYTDGRKLQQQQYNSDRINIIVIIYKEYVGFKFMKMK</sequence>
<reference evidence="1" key="1">
    <citation type="submission" date="2013-05" db="EMBL/GenBank/DDBJ databases">
        <authorList>
            <person name="Yim A.K.Y."/>
            <person name="Chan T.F."/>
            <person name="Ji K.M."/>
            <person name="Liu X.Y."/>
            <person name="Zhou J.W."/>
            <person name="Li R.Q."/>
            <person name="Yang K.Y."/>
            <person name="Li J."/>
            <person name="Li M."/>
            <person name="Law P.T.W."/>
            <person name="Wu Y.L."/>
            <person name="Cai Z.L."/>
            <person name="Qin H."/>
            <person name="Bao Y."/>
            <person name="Leung R.K.K."/>
            <person name="Ng P.K.S."/>
            <person name="Zou J."/>
            <person name="Zhong X.J."/>
            <person name="Ran P.X."/>
            <person name="Zhong N.S."/>
            <person name="Liu Z.G."/>
            <person name="Tsui S.K.W."/>
        </authorList>
    </citation>
    <scope>NUCLEOTIDE SEQUENCE</scope>
    <source>
        <strain evidence="1">Derf</strain>
        <tissue evidence="1">Whole organism</tissue>
    </source>
</reference>
<dbReference type="Proteomes" id="UP000790347">
    <property type="component" value="Unassembled WGS sequence"/>
</dbReference>
<evidence type="ECO:0000313" key="1">
    <source>
        <dbReference type="EMBL" id="KAH9511084.1"/>
    </source>
</evidence>
<dbReference type="EMBL" id="ASGP02000004">
    <property type="protein sequence ID" value="KAH9511084.1"/>
    <property type="molecule type" value="Genomic_DNA"/>
</dbReference>
<accession>A0A922HXJ8</accession>
<organism evidence="1 2">
    <name type="scientific">Dermatophagoides farinae</name>
    <name type="common">American house dust mite</name>
    <dbReference type="NCBI Taxonomy" id="6954"/>
    <lineage>
        <taxon>Eukaryota</taxon>
        <taxon>Metazoa</taxon>
        <taxon>Ecdysozoa</taxon>
        <taxon>Arthropoda</taxon>
        <taxon>Chelicerata</taxon>
        <taxon>Arachnida</taxon>
        <taxon>Acari</taxon>
        <taxon>Acariformes</taxon>
        <taxon>Sarcoptiformes</taxon>
        <taxon>Astigmata</taxon>
        <taxon>Psoroptidia</taxon>
        <taxon>Analgoidea</taxon>
        <taxon>Pyroglyphidae</taxon>
        <taxon>Dermatophagoidinae</taxon>
        <taxon>Dermatophagoides</taxon>
    </lineage>
</organism>
<gene>
    <name evidence="1" type="primary">SEPT7_1</name>
    <name evidence="1" type="ORF">DERF_009558</name>
</gene>
<name>A0A922HXJ8_DERFA</name>
<proteinExistence type="predicted"/>
<reference evidence="1" key="2">
    <citation type="journal article" date="2022" name="Res Sq">
        <title>Comparative Genomics Reveals Insights into the Divergent Evolution of Astigmatic Mites and Household Pest Adaptations.</title>
        <authorList>
            <person name="Xiong Q."/>
            <person name="Wan A.T.-Y."/>
            <person name="Liu X.-Y."/>
            <person name="Fung C.S.-H."/>
            <person name="Xiao X."/>
            <person name="Malainual N."/>
            <person name="Hou J."/>
            <person name="Wang L."/>
            <person name="Wang M."/>
            <person name="Yang K."/>
            <person name="Cui Y."/>
            <person name="Leung E."/>
            <person name="Nong W."/>
            <person name="Shin S.-K."/>
            <person name="Au S."/>
            <person name="Jeong K.Y."/>
            <person name="Chew F.T."/>
            <person name="Hui J."/>
            <person name="Leung T.F."/>
            <person name="Tungtrongchitr A."/>
            <person name="Zhong N."/>
            <person name="Liu Z."/>
            <person name="Tsui S."/>
        </authorList>
    </citation>
    <scope>NUCLEOTIDE SEQUENCE</scope>
    <source>
        <strain evidence="1">Derf</strain>
        <tissue evidence="1">Whole organism</tissue>
    </source>
</reference>